<evidence type="ECO:0000259" key="1">
    <source>
        <dbReference type="Pfam" id="PF01978"/>
    </source>
</evidence>
<dbReference type="STRING" id="1798709.A2538_01610"/>
<dbReference type="PANTHER" id="PTHR34293">
    <property type="entry name" value="HTH-TYPE TRANSCRIPTIONAL REGULATOR TRMBL2"/>
    <property type="match status" value="1"/>
</dbReference>
<dbReference type="InterPro" id="IPR036390">
    <property type="entry name" value="WH_DNA-bd_sf"/>
</dbReference>
<protein>
    <recommendedName>
        <fullName evidence="1">Transcription regulator TrmB N-terminal domain-containing protein</fullName>
    </recommendedName>
</protein>
<reference evidence="2 3" key="1">
    <citation type="journal article" date="2016" name="Nat. Commun.">
        <title>Thousands of microbial genomes shed light on interconnected biogeochemical processes in an aquifer system.</title>
        <authorList>
            <person name="Anantharaman K."/>
            <person name="Brown C.T."/>
            <person name="Hug L.A."/>
            <person name="Sharon I."/>
            <person name="Castelle C.J."/>
            <person name="Probst A.J."/>
            <person name="Thomas B.C."/>
            <person name="Singh A."/>
            <person name="Wilkins M.J."/>
            <person name="Karaoz U."/>
            <person name="Brodie E.L."/>
            <person name="Williams K.H."/>
            <person name="Hubbard S.S."/>
            <person name="Banfield J.F."/>
        </authorList>
    </citation>
    <scope>NUCLEOTIDE SEQUENCE [LARGE SCALE GENOMIC DNA]</scope>
</reference>
<accession>A0A1F6PDI1</accession>
<dbReference type="AlphaFoldDB" id="A0A1F6PDI1"/>
<dbReference type="Pfam" id="PF01978">
    <property type="entry name" value="TrmB"/>
    <property type="match status" value="1"/>
</dbReference>
<organism evidence="2 3">
    <name type="scientific">Candidatus Magasanikbacteria bacterium RIFOXYD2_FULL_41_14</name>
    <dbReference type="NCBI Taxonomy" id="1798709"/>
    <lineage>
        <taxon>Bacteria</taxon>
        <taxon>Candidatus Magasanikiibacteriota</taxon>
    </lineage>
</organism>
<dbReference type="InterPro" id="IPR036388">
    <property type="entry name" value="WH-like_DNA-bd_sf"/>
</dbReference>
<evidence type="ECO:0000313" key="3">
    <source>
        <dbReference type="Proteomes" id="UP000178254"/>
    </source>
</evidence>
<feature type="domain" description="Transcription regulator TrmB N-terminal" evidence="1">
    <location>
        <begin position="8"/>
        <end position="74"/>
    </location>
</feature>
<dbReference type="Gene3D" id="1.10.10.10">
    <property type="entry name" value="Winged helix-like DNA-binding domain superfamily/Winged helix DNA-binding domain"/>
    <property type="match status" value="1"/>
</dbReference>
<comment type="caution">
    <text evidence="2">The sequence shown here is derived from an EMBL/GenBank/DDBJ whole genome shotgun (WGS) entry which is preliminary data.</text>
</comment>
<proteinExistence type="predicted"/>
<dbReference type="InterPro" id="IPR002831">
    <property type="entry name" value="Tscrpt_reg_TrmB_N"/>
</dbReference>
<dbReference type="PANTHER" id="PTHR34293:SF1">
    <property type="entry name" value="HTH-TYPE TRANSCRIPTIONAL REGULATOR TRMBL2"/>
    <property type="match status" value="1"/>
</dbReference>
<evidence type="ECO:0000313" key="2">
    <source>
        <dbReference type="EMBL" id="OGH94209.1"/>
    </source>
</evidence>
<dbReference type="EMBL" id="MFRE01000011">
    <property type="protein sequence ID" value="OGH94209.1"/>
    <property type="molecule type" value="Genomic_DNA"/>
</dbReference>
<dbReference type="Proteomes" id="UP000178254">
    <property type="component" value="Unassembled WGS sequence"/>
</dbReference>
<dbReference type="InterPro" id="IPR051797">
    <property type="entry name" value="TrmB-like"/>
</dbReference>
<dbReference type="CDD" id="cd00090">
    <property type="entry name" value="HTH_ARSR"/>
    <property type="match status" value="1"/>
</dbReference>
<dbReference type="SUPFAM" id="SSF46785">
    <property type="entry name" value="Winged helix' DNA-binding domain"/>
    <property type="match status" value="1"/>
</dbReference>
<sequence>MDIRSQLATAGLTDSEIDIYLYLLQNGQSTPPQIAQGTGIARTNTYNVLRALKDHGLIKQELHRKRKAYLAADPQALILNWEKQKIDLEKMIPDLRALYTTNKNKPRILFFDGFEQVKEIYLSSLATNDKKIFAFGSTNLLSNLERNFFIHFEQKIRDNGIALVDILTSASKERALTETKKIIGGMYDFKLLPEKYRDQPTDILIWDDNIALVTLEVPVFGTIITSPLLADTFKMIFELIWEKF</sequence>
<dbReference type="InterPro" id="IPR011991">
    <property type="entry name" value="ArsR-like_HTH"/>
</dbReference>
<name>A0A1F6PDI1_9BACT</name>
<gene>
    <name evidence="2" type="ORF">A2538_01610</name>
</gene>